<accession>A0ABX2EUQ6</accession>
<sequence length="164" mass="16790">MSFISKAFETIGKGISTAFKATGEIAKGVLTLDLKGAAKGVSHLLEAEMQIFGGVAKLTPAAVCANTLLNGAFDKLLDKTQKFGLSVANGVINKVADDLAQVKDGVFMTVNGLATGDLGKVTEGLAQVTDGVSDVARDFTPKGLAENTAESVIATVVCGEQKVS</sequence>
<evidence type="ECO:0000313" key="1">
    <source>
        <dbReference type="EMBL" id="NRF72191.1"/>
    </source>
</evidence>
<organism evidence="1 2">
    <name type="scientific">Pseudaquabacterium terrae</name>
    <dbReference type="NCBI Taxonomy" id="2732868"/>
    <lineage>
        <taxon>Bacteria</taxon>
        <taxon>Pseudomonadati</taxon>
        <taxon>Pseudomonadota</taxon>
        <taxon>Betaproteobacteria</taxon>
        <taxon>Burkholderiales</taxon>
        <taxon>Sphaerotilaceae</taxon>
        <taxon>Pseudaquabacterium</taxon>
    </lineage>
</organism>
<keyword evidence="2" id="KW-1185">Reference proteome</keyword>
<gene>
    <name evidence="1" type="ORF">HLB44_34925</name>
</gene>
<dbReference type="Proteomes" id="UP000737171">
    <property type="component" value="Unassembled WGS sequence"/>
</dbReference>
<evidence type="ECO:0000313" key="2">
    <source>
        <dbReference type="Proteomes" id="UP000737171"/>
    </source>
</evidence>
<dbReference type="RefSeq" id="WP_173134968.1">
    <property type="nucleotide sequence ID" value="NZ_JABRWJ010000019.1"/>
</dbReference>
<comment type="caution">
    <text evidence="1">The sequence shown here is derived from an EMBL/GenBank/DDBJ whole genome shotgun (WGS) entry which is preliminary data.</text>
</comment>
<protein>
    <submittedName>
        <fullName evidence="1">Uncharacterized protein</fullName>
    </submittedName>
</protein>
<reference evidence="1 2" key="1">
    <citation type="submission" date="2020-05" db="EMBL/GenBank/DDBJ databases">
        <title>Aquincola sp. isolate from soil.</title>
        <authorList>
            <person name="Han J."/>
            <person name="Kim D.-U."/>
        </authorList>
    </citation>
    <scope>NUCLEOTIDE SEQUENCE [LARGE SCALE GENOMIC DNA]</scope>
    <source>
        <strain evidence="1 2">S2</strain>
    </source>
</reference>
<dbReference type="EMBL" id="JABRWJ010000019">
    <property type="protein sequence ID" value="NRF72191.1"/>
    <property type="molecule type" value="Genomic_DNA"/>
</dbReference>
<proteinExistence type="predicted"/>
<name>A0ABX2EUQ6_9BURK</name>